<organism evidence="2 3">
    <name type="scientific">Kineococcus aurantiacus</name>
    <dbReference type="NCBI Taxonomy" id="37633"/>
    <lineage>
        <taxon>Bacteria</taxon>
        <taxon>Bacillati</taxon>
        <taxon>Actinomycetota</taxon>
        <taxon>Actinomycetes</taxon>
        <taxon>Kineosporiales</taxon>
        <taxon>Kineosporiaceae</taxon>
        <taxon>Kineococcus</taxon>
    </lineage>
</organism>
<dbReference type="Proteomes" id="UP000521922">
    <property type="component" value="Unassembled WGS sequence"/>
</dbReference>
<accession>A0A7Y9AUN7</accession>
<feature type="compositionally biased region" description="Basic and acidic residues" evidence="1">
    <location>
        <begin position="39"/>
        <end position="49"/>
    </location>
</feature>
<dbReference type="RefSeq" id="WP_179750252.1">
    <property type="nucleotide sequence ID" value="NZ_BAAAGN010000005.1"/>
</dbReference>
<protein>
    <submittedName>
        <fullName evidence="2">Uncharacterized protein</fullName>
    </submittedName>
</protein>
<dbReference type="InterPro" id="IPR012349">
    <property type="entry name" value="Split_barrel_FMN-bd"/>
</dbReference>
<evidence type="ECO:0000313" key="3">
    <source>
        <dbReference type="Proteomes" id="UP000521922"/>
    </source>
</evidence>
<evidence type="ECO:0000313" key="2">
    <source>
        <dbReference type="EMBL" id="NYD21743.1"/>
    </source>
</evidence>
<feature type="compositionally biased region" description="Basic and acidic residues" evidence="1">
    <location>
        <begin position="72"/>
        <end position="88"/>
    </location>
</feature>
<dbReference type="Gene3D" id="2.30.110.10">
    <property type="entry name" value="Electron Transport, Fmn-binding Protein, Chain A"/>
    <property type="match status" value="1"/>
</dbReference>
<keyword evidence="3" id="KW-1185">Reference proteome</keyword>
<comment type="caution">
    <text evidence="2">The sequence shown here is derived from an EMBL/GenBank/DDBJ whole genome shotgun (WGS) entry which is preliminary data.</text>
</comment>
<feature type="region of interest" description="Disordered" evidence="1">
    <location>
        <begin position="1"/>
        <end position="106"/>
    </location>
</feature>
<proteinExistence type="predicted"/>
<gene>
    <name evidence="2" type="ORF">BJ968_001283</name>
</gene>
<evidence type="ECO:0000256" key="1">
    <source>
        <dbReference type="SAM" id="MobiDB-lite"/>
    </source>
</evidence>
<sequence>MSDLDQQVVEEFRGNGGTVTTHGFGRNPVLLRRTGARSGAERDEVREAFEAASPGSAAHEARTSRVVPVVELRPRDRAPRDAGRDARDRGHRAPRSGAPPPRAAPR</sequence>
<feature type="compositionally biased region" description="Pro residues" evidence="1">
    <location>
        <begin position="97"/>
        <end position="106"/>
    </location>
</feature>
<reference evidence="2 3" key="1">
    <citation type="submission" date="2020-07" db="EMBL/GenBank/DDBJ databases">
        <title>Sequencing the genomes of 1000 actinobacteria strains.</title>
        <authorList>
            <person name="Klenk H.-P."/>
        </authorList>
    </citation>
    <scope>NUCLEOTIDE SEQUENCE [LARGE SCALE GENOMIC DNA]</scope>
    <source>
        <strain evidence="2 3">DSM 7487</strain>
    </source>
</reference>
<dbReference type="AlphaFoldDB" id="A0A7Y9AUN7"/>
<name>A0A7Y9AUN7_9ACTN</name>
<dbReference type="EMBL" id="JACCBB010000001">
    <property type="protein sequence ID" value="NYD21743.1"/>
    <property type="molecule type" value="Genomic_DNA"/>
</dbReference>